<protein>
    <recommendedName>
        <fullName evidence="4">MaoC-like domain-containing protein</fullName>
    </recommendedName>
</protein>
<accession>A0A7S3QPC0</accession>
<dbReference type="InterPro" id="IPR029069">
    <property type="entry name" value="HotDog_dom_sf"/>
</dbReference>
<dbReference type="GO" id="GO:0003857">
    <property type="term" value="F:(3S)-3-hydroxyacyl-CoA dehydrogenase (NAD+) activity"/>
    <property type="evidence" value="ECO:0007669"/>
    <property type="project" value="TreeGrafter"/>
</dbReference>
<dbReference type="GO" id="GO:0004300">
    <property type="term" value="F:enoyl-CoA hydratase activity"/>
    <property type="evidence" value="ECO:0007669"/>
    <property type="project" value="TreeGrafter"/>
</dbReference>
<feature type="domain" description="MaoC-like" evidence="1">
    <location>
        <begin position="221"/>
        <end position="319"/>
    </location>
</feature>
<feature type="domain" description="Peroxisomal multifunctional enzyme type 2-like N-terminal" evidence="2">
    <location>
        <begin position="103"/>
        <end position="199"/>
    </location>
</feature>
<dbReference type="GO" id="GO:0005777">
    <property type="term" value="C:peroxisome"/>
    <property type="evidence" value="ECO:0007669"/>
    <property type="project" value="TreeGrafter"/>
</dbReference>
<proteinExistence type="predicted"/>
<dbReference type="Pfam" id="PF22622">
    <property type="entry name" value="MFE-2_hydrat-2_N"/>
    <property type="match status" value="2"/>
</dbReference>
<dbReference type="Gene3D" id="3.10.129.10">
    <property type="entry name" value="Hotdog Thioesterase"/>
    <property type="match status" value="2"/>
</dbReference>
<name>A0A7S3QPC0_DUNTE</name>
<organism evidence="3">
    <name type="scientific">Dunaliella tertiolecta</name>
    <name type="common">Green alga</name>
    <dbReference type="NCBI Taxonomy" id="3047"/>
    <lineage>
        <taxon>Eukaryota</taxon>
        <taxon>Viridiplantae</taxon>
        <taxon>Chlorophyta</taxon>
        <taxon>core chlorophytes</taxon>
        <taxon>Chlorophyceae</taxon>
        <taxon>CS clade</taxon>
        <taxon>Chlamydomonadales</taxon>
        <taxon>Dunaliellaceae</taxon>
        <taxon>Dunaliella</taxon>
    </lineage>
</organism>
<evidence type="ECO:0008006" key="4">
    <source>
        <dbReference type="Google" id="ProtNLM"/>
    </source>
</evidence>
<evidence type="ECO:0000259" key="1">
    <source>
        <dbReference type="Pfam" id="PF01575"/>
    </source>
</evidence>
<dbReference type="GO" id="GO:0006635">
    <property type="term" value="P:fatty acid beta-oxidation"/>
    <property type="evidence" value="ECO:0007669"/>
    <property type="project" value="TreeGrafter"/>
</dbReference>
<sequence length="385" mass="41025">MLQDMDVHSLRERRFGTYHHKYTQRDLILYALAVGCTTKEDLQFLYEAHEAAAPLPNSMGLSLMPAADQASVPPEHAIVVSAGRGGGDSGIRRPPLGRLVAVTPFPTWGIVAAHPALMGVPLEQYIPGFDKNKALHGEQWMQLLAPIPASGELVSRPQLVDVQDKGKGKGVVAVVRTTTSDALSGRVIAINEFTVFALGAGGFGGSWPPAHRPPGAVSDATPPNRPPDFQAQTTTSIDQAALYRVASGDWNPLHIDARAAKAAGLPCPILHGLCNLGIAARLVAHQVAGGDASCIRSIKARFASPCFPGETLHVQIWRAKDVPASALTGSLQLQRFVFEVFVEREGQGRVVVVKNAAVELARGGWQCEQGCKGQGEAATNWVSRL</sequence>
<evidence type="ECO:0000313" key="3">
    <source>
        <dbReference type="EMBL" id="CAE0488570.1"/>
    </source>
</evidence>
<reference evidence="3" key="1">
    <citation type="submission" date="2021-01" db="EMBL/GenBank/DDBJ databases">
        <authorList>
            <person name="Corre E."/>
            <person name="Pelletier E."/>
            <person name="Niang G."/>
            <person name="Scheremetjew M."/>
            <person name="Finn R."/>
            <person name="Kale V."/>
            <person name="Holt S."/>
            <person name="Cochrane G."/>
            <person name="Meng A."/>
            <person name="Brown T."/>
            <person name="Cohen L."/>
        </authorList>
    </citation>
    <scope>NUCLEOTIDE SEQUENCE</scope>
    <source>
        <strain evidence="3">CCMP1320</strain>
    </source>
</reference>
<dbReference type="AlphaFoldDB" id="A0A7S3QPC0"/>
<gene>
    <name evidence="3" type="ORF">DTER00134_LOCUS3634</name>
</gene>
<evidence type="ECO:0000259" key="2">
    <source>
        <dbReference type="Pfam" id="PF22622"/>
    </source>
</evidence>
<dbReference type="InterPro" id="IPR002539">
    <property type="entry name" value="MaoC-like_dom"/>
</dbReference>
<dbReference type="Pfam" id="PF01575">
    <property type="entry name" value="MaoC_dehydratas"/>
    <property type="match status" value="1"/>
</dbReference>
<dbReference type="InterPro" id="IPR054357">
    <property type="entry name" value="MFE-2_N"/>
</dbReference>
<dbReference type="EMBL" id="HBIP01006952">
    <property type="protein sequence ID" value="CAE0488570.1"/>
    <property type="molecule type" value="Transcribed_RNA"/>
</dbReference>
<dbReference type="PANTHER" id="PTHR13078">
    <property type="entry name" value="PEROXISOMAL MULTIFUNCTIONAL ENZYME TYPE 2-RELATED"/>
    <property type="match status" value="1"/>
</dbReference>
<dbReference type="GO" id="GO:0044594">
    <property type="term" value="F:17-beta-hydroxysteroid dehydrogenase (NAD+) activity"/>
    <property type="evidence" value="ECO:0007669"/>
    <property type="project" value="TreeGrafter"/>
</dbReference>
<dbReference type="PANTHER" id="PTHR13078:SF56">
    <property type="entry name" value="PEROXISOMAL MULTIFUNCTIONAL ENZYME TYPE 2"/>
    <property type="match status" value="1"/>
</dbReference>
<feature type="domain" description="Peroxisomal multifunctional enzyme type 2-like N-terminal" evidence="2">
    <location>
        <begin position="21"/>
        <end position="57"/>
    </location>
</feature>
<dbReference type="SUPFAM" id="SSF54637">
    <property type="entry name" value="Thioesterase/thiol ester dehydrase-isomerase"/>
    <property type="match status" value="3"/>
</dbReference>